<dbReference type="InterPro" id="IPR027417">
    <property type="entry name" value="P-loop_NTPase"/>
</dbReference>
<dbReference type="GO" id="GO:0005524">
    <property type="term" value="F:ATP binding"/>
    <property type="evidence" value="ECO:0007669"/>
    <property type="project" value="UniProtKB-KW"/>
</dbReference>
<dbReference type="InterPro" id="IPR017871">
    <property type="entry name" value="ABC_transporter-like_CS"/>
</dbReference>
<dbReference type="AlphaFoldDB" id="A0A1W7D4M3"/>
<accession>A0A1W7D4M3</accession>
<dbReference type="PANTHER" id="PTHR42794:SF2">
    <property type="entry name" value="ABC TRANSPORTER ATP-BINDING PROTEIN"/>
    <property type="match status" value="1"/>
</dbReference>
<evidence type="ECO:0000313" key="5">
    <source>
        <dbReference type="EMBL" id="ARQ71887.1"/>
    </source>
</evidence>
<evidence type="ECO:0000256" key="2">
    <source>
        <dbReference type="ARBA" id="ARBA00022741"/>
    </source>
</evidence>
<dbReference type="EMBL" id="CP021121">
    <property type="protein sequence ID" value="ARQ71887.1"/>
    <property type="molecule type" value="Genomic_DNA"/>
</dbReference>
<dbReference type="SUPFAM" id="SSF52540">
    <property type="entry name" value="P-loop containing nucleoside triphosphate hydrolases"/>
    <property type="match status" value="1"/>
</dbReference>
<keyword evidence="6" id="KW-1185">Reference proteome</keyword>
<sequence>MNAHAAVLSAHEVTWTAGGRRLVEDVTLTAPAGGFTGLIGPNGSGKSTLLRLLAGLRRPSAGRVLMDGADLASLRRGDVARRLSFTAQDVASEVELRVRDVVALGRLPHRPRLAAPGPEDERVAREAMERLGVAALADRSWPTLSGGERQRVNIARALAQEPGVLLLDEPLNHLDVRHQLGLLELLAATSVTVVAALHDLDLAARYCGRLVLLDAGRVVAQGPPEEVLTPGNIERVYGVRATLVPGPFPRPHLRLDPLPGPATA</sequence>
<name>A0A1W7D4M3_9ACTN</name>
<keyword evidence="1" id="KW-0813">Transport</keyword>
<dbReference type="PANTHER" id="PTHR42794">
    <property type="entry name" value="HEMIN IMPORT ATP-BINDING PROTEIN HMUV"/>
    <property type="match status" value="1"/>
</dbReference>
<evidence type="ECO:0000313" key="6">
    <source>
        <dbReference type="Proteomes" id="UP000194218"/>
    </source>
</evidence>
<proteinExistence type="predicted"/>
<dbReference type="FunFam" id="3.40.50.300:FF:000134">
    <property type="entry name" value="Iron-enterobactin ABC transporter ATP-binding protein"/>
    <property type="match status" value="1"/>
</dbReference>
<organism evidence="5 6">
    <name type="scientific">Streptomyces marincola</name>
    <dbReference type="NCBI Taxonomy" id="2878388"/>
    <lineage>
        <taxon>Bacteria</taxon>
        <taxon>Bacillati</taxon>
        <taxon>Actinomycetota</taxon>
        <taxon>Actinomycetes</taxon>
        <taxon>Kitasatosporales</taxon>
        <taxon>Streptomycetaceae</taxon>
        <taxon>Streptomyces</taxon>
    </lineage>
</organism>
<dbReference type="CDD" id="cd03214">
    <property type="entry name" value="ABC_Iron-Siderophores_B12_Hemin"/>
    <property type="match status" value="1"/>
</dbReference>
<dbReference type="InterPro" id="IPR003439">
    <property type="entry name" value="ABC_transporter-like_ATP-bd"/>
</dbReference>
<dbReference type="Gene3D" id="3.40.50.300">
    <property type="entry name" value="P-loop containing nucleotide triphosphate hydrolases"/>
    <property type="match status" value="1"/>
</dbReference>
<reference evidence="5 6" key="1">
    <citation type="submission" date="2017-05" db="EMBL/GenBank/DDBJ databases">
        <title>Complete genome sequence of Streptomyces sp. SCSIO 03032 revealed the diverse biosynthetic pathways for its bioactive secondary metabolites.</title>
        <authorList>
            <person name="Ma L."/>
            <person name="Zhu Y."/>
            <person name="Zhang W."/>
            <person name="Zhang G."/>
            <person name="Tian X."/>
            <person name="Zhang S."/>
            <person name="Zhang C."/>
        </authorList>
    </citation>
    <scope>NUCLEOTIDE SEQUENCE [LARGE SCALE GENOMIC DNA]</scope>
    <source>
        <strain evidence="5 6">SCSIO 03032</strain>
    </source>
</reference>
<protein>
    <submittedName>
        <fullName evidence="5">Histidinol phosphatase</fullName>
    </submittedName>
</protein>
<dbReference type="Proteomes" id="UP000194218">
    <property type="component" value="Chromosome"/>
</dbReference>
<keyword evidence="3" id="KW-0067">ATP-binding</keyword>
<dbReference type="OrthoDB" id="4318785at2"/>
<dbReference type="PROSITE" id="PS50893">
    <property type="entry name" value="ABC_TRANSPORTER_2"/>
    <property type="match status" value="1"/>
</dbReference>
<keyword evidence="2" id="KW-0547">Nucleotide-binding</keyword>
<dbReference type="GO" id="GO:0016887">
    <property type="term" value="F:ATP hydrolysis activity"/>
    <property type="evidence" value="ECO:0007669"/>
    <property type="project" value="InterPro"/>
</dbReference>
<dbReference type="KEGG" id="smao:CAG99_26380"/>
<evidence type="ECO:0000256" key="1">
    <source>
        <dbReference type="ARBA" id="ARBA00022448"/>
    </source>
</evidence>
<dbReference type="PROSITE" id="PS00211">
    <property type="entry name" value="ABC_TRANSPORTER_1"/>
    <property type="match status" value="1"/>
</dbReference>
<evidence type="ECO:0000256" key="3">
    <source>
        <dbReference type="ARBA" id="ARBA00022840"/>
    </source>
</evidence>
<feature type="domain" description="ABC transporter" evidence="4">
    <location>
        <begin position="8"/>
        <end position="240"/>
    </location>
</feature>
<dbReference type="SMART" id="SM00382">
    <property type="entry name" value="AAA"/>
    <property type="match status" value="1"/>
</dbReference>
<gene>
    <name evidence="5" type="ORF">CAG99_26380</name>
</gene>
<dbReference type="InterPro" id="IPR003593">
    <property type="entry name" value="AAA+_ATPase"/>
</dbReference>
<dbReference type="RefSeq" id="WP_086161724.1">
    <property type="nucleotide sequence ID" value="NZ_CP021121.1"/>
</dbReference>
<evidence type="ECO:0000259" key="4">
    <source>
        <dbReference type="PROSITE" id="PS50893"/>
    </source>
</evidence>
<dbReference type="Pfam" id="PF00005">
    <property type="entry name" value="ABC_tran"/>
    <property type="match status" value="1"/>
</dbReference>